<dbReference type="Pfam" id="PF01370">
    <property type="entry name" value="Epimerase"/>
    <property type="match status" value="1"/>
</dbReference>
<dbReference type="SUPFAM" id="SSF51735">
    <property type="entry name" value="NAD(P)-binding Rossmann-fold domains"/>
    <property type="match status" value="1"/>
</dbReference>
<protein>
    <recommendedName>
        <fullName evidence="6">NAD-dependent epimerase/dehydratase domain-containing protein</fullName>
    </recommendedName>
</protein>
<keyword evidence="4" id="KW-0284">Flavonoid biosynthesis</keyword>
<keyword evidence="2" id="KW-0521">NADP</keyword>
<dbReference type="PANTHER" id="PTHR10366:SF288">
    <property type="entry name" value="ANTHOCYANIDIN REDUCTASE"/>
    <property type="match status" value="1"/>
</dbReference>
<evidence type="ECO:0000313" key="8">
    <source>
        <dbReference type="Proteomes" id="UP000825729"/>
    </source>
</evidence>
<comment type="pathway">
    <text evidence="1">Secondary metabolite biosynthesis; flavonoid biosynthesis.</text>
</comment>
<dbReference type="InterPro" id="IPR036291">
    <property type="entry name" value="NAD(P)-bd_dom_sf"/>
</dbReference>
<dbReference type="FunFam" id="3.40.50.720:FF:000085">
    <property type="entry name" value="Dihydroflavonol reductase"/>
    <property type="match status" value="1"/>
</dbReference>
<proteinExistence type="inferred from homology"/>
<sequence>MIYMDKRSSRKRMKREARQRMTTAEIRGARRTACVTGGNGFVGSLLVKQLLDRGYNVNATMRDPDEAKVSHLLNLPGSERLKLFRADLTTEGSFDEPINDCDLVFHVATPRLFDSEDPMSDMIEPAVEGTLNVLRSCAKTKTVKRVVLTSSTSAICRNPEIEEGRVVTEENWSDTEFLLSEKPPNWGYGVSKTLAEQEAWKFAKQNQIDLISVAPVLVTGPSLTPQPPPSAILALSLFTAGKESGLKTLQEVVGSVSLVHVVDVCRAHIFVAEKESAYGRYICSATSTTVPELAMFLSNRYPQYKLPTDFGDFPSKPKYPVSSEKLIREGFTFKFGIEEMYDESVEYFKAKGLLPV</sequence>
<reference evidence="7 8" key="1">
    <citation type="submission" date="2021-07" db="EMBL/GenBank/DDBJ databases">
        <title>The Aristolochia fimbriata genome: insights into angiosperm evolution, floral development and chemical biosynthesis.</title>
        <authorList>
            <person name="Jiao Y."/>
        </authorList>
    </citation>
    <scope>NUCLEOTIDE SEQUENCE [LARGE SCALE GENOMIC DNA]</scope>
    <source>
        <strain evidence="7">IBCAS-2021</strain>
        <tissue evidence="7">Leaf</tissue>
    </source>
</reference>
<comment type="similarity">
    <text evidence="5">Belongs to the NAD(P)-dependent epimerase/dehydratase family. Dihydroflavonol-4-reductase subfamily.</text>
</comment>
<evidence type="ECO:0000256" key="1">
    <source>
        <dbReference type="ARBA" id="ARBA00004966"/>
    </source>
</evidence>
<dbReference type="InterPro" id="IPR050425">
    <property type="entry name" value="NAD(P)_dehydrat-like"/>
</dbReference>
<dbReference type="GO" id="GO:0016616">
    <property type="term" value="F:oxidoreductase activity, acting on the CH-OH group of donors, NAD or NADP as acceptor"/>
    <property type="evidence" value="ECO:0007669"/>
    <property type="project" value="TreeGrafter"/>
</dbReference>
<name>A0AAV7EZM8_ARIFI</name>
<dbReference type="GO" id="GO:0009813">
    <property type="term" value="P:flavonoid biosynthetic process"/>
    <property type="evidence" value="ECO:0007669"/>
    <property type="project" value="UniProtKB-KW"/>
</dbReference>
<dbReference type="Gene3D" id="3.40.50.720">
    <property type="entry name" value="NAD(P)-binding Rossmann-like Domain"/>
    <property type="match status" value="1"/>
</dbReference>
<evidence type="ECO:0000256" key="4">
    <source>
        <dbReference type="ARBA" id="ARBA00023241"/>
    </source>
</evidence>
<gene>
    <name evidence="7" type="ORF">H6P81_007172</name>
</gene>
<feature type="domain" description="NAD-dependent epimerase/dehydratase" evidence="6">
    <location>
        <begin position="34"/>
        <end position="275"/>
    </location>
</feature>
<keyword evidence="8" id="KW-1185">Reference proteome</keyword>
<evidence type="ECO:0000256" key="3">
    <source>
        <dbReference type="ARBA" id="ARBA00023002"/>
    </source>
</evidence>
<dbReference type="AlphaFoldDB" id="A0AAV7EZM8"/>
<accession>A0AAV7EZM8</accession>
<dbReference type="EMBL" id="JAINDJ010000003">
    <property type="protein sequence ID" value="KAG9454268.1"/>
    <property type="molecule type" value="Genomic_DNA"/>
</dbReference>
<evidence type="ECO:0000313" key="7">
    <source>
        <dbReference type="EMBL" id="KAG9454268.1"/>
    </source>
</evidence>
<comment type="caution">
    <text evidence="7">The sequence shown here is derived from an EMBL/GenBank/DDBJ whole genome shotgun (WGS) entry which is preliminary data.</text>
</comment>
<evidence type="ECO:0000259" key="6">
    <source>
        <dbReference type="Pfam" id="PF01370"/>
    </source>
</evidence>
<dbReference type="InterPro" id="IPR001509">
    <property type="entry name" value="Epimerase_deHydtase"/>
</dbReference>
<dbReference type="Proteomes" id="UP000825729">
    <property type="component" value="Unassembled WGS sequence"/>
</dbReference>
<dbReference type="PANTHER" id="PTHR10366">
    <property type="entry name" value="NAD DEPENDENT EPIMERASE/DEHYDRATASE"/>
    <property type="match status" value="1"/>
</dbReference>
<evidence type="ECO:0000256" key="2">
    <source>
        <dbReference type="ARBA" id="ARBA00022857"/>
    </source>
</evidence>
<organism evidence="7 8">
    <name type="scientific">Aristolochia fimbriata</name>
    <name type="common">White veined hardy Dutchman's pipe vine</name>
    <dbReference type="NCBI Taxonomy" id="158543"/>
    <lineage>
        <taxon>Eukaryota</taxon>
        <taxon>Viridiplantae</taxon>
        <taxon>Streptophyta</taxon>
        <taxon>Embryophyta</taxon>
        <taxon>Tracheophyta</taxon>
        <taxon>Spermatophyta</taxon>
        <taxon>Magnoliopsida</taxon>
        <taxon>Magnoliidae</taxon>
        <taxon>Piperales</taxon>
        <taxon>Aristolochiaceae</taxon>
        <taxon>Aristolochia</taxon>
    </lineage>
</organism>
<evidence type="ECO:0000256" key="5">
    <source>
        <dbReference type="ARBA" id="ARBA00023445"/>
    </source>
</evidence>
<keyword evidence="3" id="KW-0560">Oxidoreductase</keyword>
<dbReference type="CDD" id="cd08958">
    <property type="entry name" value="FR_SDR_e"/>
    <property type="match status" value="1"/>
</dbReference>